<dbReference type="Proteomes" id="UP000612362">
    <property type="component" value="Unassembled WGS sequence"/>
</dbReference>
<name>A0A8J3MVC1_9CHLR</name>
<dbReference type="EMBL" id="BNJF01000002">
    <property type="protein sequence ID" value="GHO46370.1"/>
    <property type="molecule type" value="Genomic_DNA"/>
</dbReference>
<dbReference type="AlphaFoldDB" id="A0A8J3MVC1"/>
<protein>
    <submittedName>
        <fullName evidence="1">Tunicamycin resistance protein</fullName>
    </submittedName>
</protein>
<dbReference type="SUPFAM" id="SSF52540">
    <property type="entry name" value="P-loop containing nucleoside triphosphate hydrolases"/>
    <property type="match status" value="1"/>
</dbReference>
<accession>A0A8J3MVC1</accession>
<keyword evidence="2" id="KW-1185">Reference proteome</keyword>
<dbReference type="RefSeq" id="WP_220195750.1">
    <property type="nucleotide sequence ID" value="NZ_BNJF01000002.1"/>
</dbReference>
<evidence type="ECO:0000313" key="1">
    <source>
        <dbReference type="EMBL" id="GHO46370.1"/>
    </source>
</evidence>
<dbReference type="Pfam" id="PF13671">
    <property type="entry name" value="AAA_33"/>
    <property type="match status" value="1"/>
</dbReference>
<sequence>MIILVNGSFASGKTTTANLLVERLYHSMLYDPEIVGTGLAYIVKPIETFTDFQDLTAWRPLVIETARILKRVYGRTLVIPMTLWHRPYFEEIISGLREIDPCVYHFCLTARKEILHQRLTKRSQEHTQETLKWIEERFDRCIEAFASPAFATQIATDEMSPTEIVEEIINQINT</sequence>
<dbReference type="Gene3D" id="3.40.50.300">
    <property type="entry name" value="P-loop containing nucleotide triphosphate hydrolases"/>
    <property type="match status" value="1"/>
</dbReference>
<comment type="caution">
    <text evidence="1">The sequence shown here is derived from an EMBL/GenBank/DDBJ whole genome shotgun (WGS) entry which is preliminary data.</text>
</comment>
<gene>
    <name evidence="1" type="ORF">KSX_45330</name>
</gene>
<dbReference type="InterPro" id="IPR027417">
    <property type="entry name" value="P-loop_NTPase"/>
</dbReference>
<reference evidence="1" key="1">
    <citation type="submission" date="2020-10" db="EMBL/GenBank/DDBJ databases">
        <title>Taxonomic study of unclassified bacteria belonging to the class Ktedonobacteria.</title>
        <authorList>
            <person name="Yabe S."/>
            <person name="Wang C.M."/>
            <person name="Zheng Y."/>
            <person name="Sakai Y."/>
            <person name="Cavaletti L."/>
            <person name="Monciardini P."/>
            <person name="Donadio S."/>
        </authorList>
    </citation>
    <scope>NUCLEOTIDE SEQUENCE</scope>
    <source>
        <strain evidence="1">SOSP1-1</strain>
    </source>
</reference>
<evidence type="ECO:0000313" key="2">
    <source>
        <dbReference type="Proteomes" id="UP000612362"/>
    </source>
</evidence>
<organism evidence="1 2">
    <name type="scientific">Ktedonospora formicarum</name>
    <dbReference type="NCBI Taxonomy" id="2778364"/>
    <lineage>
        <taxon>Bacteria</taxon>
        <taxon>Bacillati</taxon>
        <taxon>Chloroflexota</taxon>
        <taxon>Ktedonobacteria</taxon>
        <taxon>Ktedonobacterales</taxon>
        <taxon>Ktedonobacteraceae</taxon>
        <taxon>Ktedonospora</taxon>
    </lineage>
</organism>
<proteinExistence type="predicted"/>
<dbReference type="CDD" id="cd02019">
    <property type="entry name" value="NK"/>
    <property type="match status" value="1"/>
</dbReference>